<dbReference type="PANTHER" id="PTHR33374">
    <property type="entry name" value="ARABINOGALACTAN PROTEIN 20"/>
    <property type="match status" value="1"/>
</dbReference>
<accession>A0A1D1Y7V3</accession>
<keyword evidence="2" id="KW-0472">Membrane</keyword>
<feature type="region of interest" description="Disordered" evidence="1">
    <location>
        <begin position="36"/>
        <end position="65"/>
    </location>
</feature>
<evidence type="ECO:0000256" key="1">
    <source>
        <dbReference type="SAM" id="MobiDB-lite"/>
    </source>
</evidence>
<dbReference type="Pfam" id="PF06376">
    <property type="entry name" value="AGP"/>
    <property type="match status" value="1"/>
</dbReference>
<sequence>TRFFLAAAPLRPAPINTQNPLKRNLHDSHVSRLPCRSTARTHASTPPLLRLSPSPPPSSSSEICPRAAGGRLTRAQMSPVTPFALLLVSLVLSGLSSIARAQGGAPAPSPPMSVASAVDQGVAYVLMLVALLLTYLLH</sequence>
<reference evidence="3" key="1">
    <citation type="submission" date="2015-07" db="EMBL/GenBank/DDBJ databases">
        <title>Transcriptome Assembly of Anthurium amnicola.</title>
        <authorList>
            <person name="Suzuki J."/>
        </authorList>
    </citation>
    <scope>NUCLEOTIDE SEQUENCE</scope>
</reference>
<evidence type="ECO:0000256" key="2">
    <source>
        <dbReference type="SAM" id="Phobius"/>
    </source>
</evidence>
<feature type="non-terminal residue" evidence="3">
    <location>
        <position position="1"/>
    </location>
</feature>
<dbReference type="AlphaFoldDB" id="A0A1D1Y7V3"/>
<protein>
    <submittedName>
        <fullName evidence="3">Arabinogalactan peptide 16</fullName>
    </submittedName>
</protein>
<gene>
    <name evidence="3" type="primary">AGP16</name>
    <name evidence="3" type="ORF">g.18950</name>
</gene>
<name>A0A1D1Y7V3_9ARAE</name>
<evidence type="ECO:0000313" key="3">
    <source>
        <dbReference type="EMBL" id="JAT50719.1"/>
    </source>
</evidence>
<proteinExistence type="predicted"/>
<organism evidence="3">
    <name type="scientific">Anthurium amnicola</name>
    <dbReference type="NCBI Taxonomy" id="1678845"/>
    <lineage>
        <taxon>Eukaryota</taxon>
        <taxon>Viridiplantae</taxon>
        <taxon>Streptophyta</taxon>
        <taxon>Embryophyta</taxon>
        <taxon>Tracheophyta</taxon>
        <taxon>Spermatophyta</taxon>
        <taxon>Magnoliopsida</taxon>
        <taxon>Liliopsida</taxon>
        <taxon>Araceae</taxon>
        <taxon>Pothoideae</taxon>
        <taxon>Potheae</taxon>
        <taxon>Anthurium</taxon>
    </lineage>
</organism>
<feature type="transmembrane region" description="Helical" evidence="2">
    <location>
        <begin position="80"/>
        <end position="101"/>
    </location>
</feature>
<dbReference type="InterPro" id="IPR009424">
    <property type="entry name" value="AGP16/20/22/41"/>
</dbReference>
<keyword evidence="2" id="KW-0812">Transmembrane</keyword>
<keyword evidence="2" id="KW-1133">Transmembrane helix</keyword>
<feature type="transmembrane region" description="Helical" evidence="2">
    <location>
        <begin position="121"/>
        <end position="137"/>
    </location>
</feature>
<dbReference type="EMBL" id="GDJX01017217">
    <property type="protein sequence ID" value="JAT50719.1"/>
    <property type="molecule type" value="Transcribed_RNA"/>
</dbReference>